<proteinExistence type="predicted"/>
<feature type="domain" description="SCP" evidence="2">
    <location>
        <begin position="2"/>
        <end position="109"/>
    </location>
</feature>
<dbReference type="Pfam" id="PF00188">
    <property type="entry name" value="CAP"/>
    <property type="match status" value="1"/>
</dbReference>
<dbReference type="SMART" id="SM00198">
    <property type="entry name" value="SCP"/>
    <property type="match status" value="1"/>
</dbReference>
<evidence type="ECO:0000259" key="2">
    <source>
        <dbReference type="SMART" id="SM00198"/>
    </source>
</evidence>
<dbReference type="EMBL" id="CAXLJM020000013">
    <property type="protein sequence ID" value="CAL8078852.1"/>
    <property type="molecule type" value="Genomic_DNA"/>
</dbReference>
<sequence length="284" mass="32116">MIRAVLCAQYYAGLKRTDHSCPYKNGTGENLWASWEGTSSFEDLARSASDAWYSESEDYNFYSEDFQPEKQNFSQMVWQSSQEFGFGLARNGNWTAGCALYSPSGNVNGAFLENVFSAYVPVQPPRTTHDINLIIKTASLRNMFKTQNSKQNPPIDNKPPVVITQHKVVSLEYEITSISSSHQVDIRKLLYQLVAIANRVENISHLVEENREAIDALTATVTELDDELDQAIDQINHLNSMNQLWKQNFQIVNRTFTVLKNSGCLGSIVFHPFNVLHKLVPKTS</sequence>
<keyword evidence="1" id="KW-0175">Coiled coil</keyword>
<organism evidence="3 4">
    <name type="scientific">Orchesella dallaii</name>
    <dbReference type="NCBI Taxonomy" id="48710"/>
    <lineage>
        <taxon>Eukaryota</taxon>
        <taxon>Metazoa</taxon>
        <taxon>Ecdysozoa</taxon>
        <taxon>Arthropoda</taxon>
        <taxon>Hexapoda</taxon>
        <taxon>Collembola</taxon>
        <taxon>Entomobryomorpha</taxon>
        <taxon>Entomobryoidea</taxon>
        <taxon>Orchesellidae</taxon>
        <taxon>Orchesellinae</taxon>
        <taxon>Orchesella</taxon>
    </lineage>
</organism>
<evidence type="ECO:0000313" key="3">
    <source>
        <dbReference type="EMBL" id="CAL8078852.1"/>
    </source>
</evidence>
<gene>
    <name evidence="3" type="ORF">ODALV1_LOCUS4204</name>
</gene>
<reference evidence="3 4" key="1">
    <citation type="submission" date="2024-08" db="EMBL/GenBank/DDBJ databases">
        <authorList>
            <person name="Cucini C."/>
            <person name="Frati F."/>
        </authorList>
    </citation>
    <scope>NUCLEOTIDE SEQUENCE [LARGE SCALE GENOMIC DNA]</scope>
</reference>
<dbReference type="InterPro" id="IPR014044">
    <property type="entry name" value="CAP_dom"/>
</dbReference>
<evidence type="ECO:0000313" key="4">
    <source>
        <dbReference type="Proteomes" id="UP001642540"/>
    </source>
</evidence>
<dbReference type="PANTHER" id="PTHR10334">
    <property type="entry name" value="CYSTEINE-RICH SECRETORY PROTEIN-RELATED"/>
    <property type="match status" value="1"/>
</dbReference>
<dbReference type="Gene3D" id="3.40.33.10">
    <property type="entry name" value="CAP"/>
    <property type="match status" value="1"/>
</dbReference>
<dbReference type="Proteomes" id="UP001642540">
    <property type="component" value="Unassembled WGS sequence"/>
</dbReference>
<feature type="coiled-coil region" evidence="1">
    <location>
        <begin position="207"/>
        <end position="241"/>
    </location>
</feature>
<evidence type="ECO:0000256" key="1">
    <source>
        <dbReference type="SAM" id="Coils"/>
    </source>
</evidence>
<dbReference type="InterPro" id="IPR035940">
    <property type="entry name" value="CAP_sf"/>
</dbReference>
<comment type="caution">
    <text evidence="3">The sequence shown here is derived from an EMBL/GenBank/DDBJ whole genome shotgun (WGS) entry which is preliminary data.</text>
</comment>
<dbReference type="SUPFAM" id="SSF55797">
    <property type="entry name" value="PR-1-like"/>
    <property type="match status" value="1"/>
</dbReference>
<keyword evidence="4" id="KW-1185">Reference proteome</keyword>
<protein>
    <recommendedName>
        <fullName evidence="2">SCP domain-containing protein</fullName>
    </recommendedName>
</protein>
<name>A0ABP1PV84_9HEXA</name>
<accession>A0ABP1PV84</accession>
<dbReference type="InterPro" id="IPR001283">
    <property type="entry name" value="CRISP-related"/>
</dbReference>